<dbReference type="SUPFAM" id="SSF46785">
    <property type="entry name" value="Winged helix' DNA-binding domain"/>
    <property type="match status" value="1"/>
</dbReference>
<gene>
    <name evidence="5" type="ORF">FRACA_730007</name>
</gene>
<dbReference type="EMBL" id="FZMO01000540">
    <property type="protein sequence ID" value="SNQ51528.1"/>
    <property type="molecule type" value="Genomic_DNA"/>
</dbReference>
<accession>A0A2I2L0T9</accession>
<sequence length="257" mass="27265">MPAANRQHDRARGVSAADAGMMRTEKVAIRLAREIVRRLAELPLGANLPSEAEMIEGYGVSRGSVREALRILEVQGLITIRPGPGGGPVLVGPQSTALGKTETLFFHLLGARYAHLLHGQAALEPLMARLAAGNADRGALRDLERYAVGGPADAEPAVYADLATGFHAAIIAAAGNPILTLMCQSIRDITLARIDGEVLTEPGERQVAIAQHAAIARAILAADAELAERLMTAHMDVYCARVAQDRAGLVDEVVDWH</sequence>
<keyword evidence="6" id="KW-1185">Reference proteome</keyword>
<dbReference type="InterPro" id="IPR011711">
    <property type="entry name" value="GntR_C"/>
</dbReference>
<dbReference type="AlphaFoldDB" id="A0A2I2L0T9"/>
<dbReference type="GO" id="GO:0003700">
    <property type="term" value="F:DNA-binding transcription factor activity"/>
    <property type="evidence" value="ECO:0007669"/>
    <property type="project" value="InterPro"/>
</dbReference>
<proteinExistence type="predicted"/>
<dbReference type="InterPro" id="IPR036388">
    <property type="entry name" value="WH-like_DNA-bd_sf"/>
</dbReference>
<keyword evidence="3" id="KW-0804">Transcription</keyword>
<dbReference type="SMART" id="SM00345">
    <property type="entry name" value="HTH_GNTR"/>
    <property type="match status" value="1"/>
</dbReference>
<evidence type="ECO:0000313" key="5">
    <source>
        <dbReference type="EMBL" id="SNQ51528.1"/>
    </source>
</evidence>
<dbReference type="Gene3D" id="1.10.10.10">
    <property type="entry name" value="Winged helix-like DNA-binding domain superfamily/Winged helix DNA-binding domain"/>
    <property type="match status" value="1"/>
</dbReference>
<dbReference type="GO" id="GO:0003677">
    <property type="term" value="F:DNA binding"/>
    <property type="evidence" value="ECO:0007669"/>
    <property type="project" value="UniProtKB-KW"/>
</dbReference>
<dbReference type="InterPro" id="IPR036390">
    <property type="entry name" value="WH_DNA-bd_sf"/>
</dbReference>
<keyword evidence="1" id="KW-0805">Transcription regulation</keyword>
<dbReference type="Pfam" id="PF07729">
    <property type="entry name" value="FCD"/>
    <property type="match status" value="1"/>
</dbReference>
<name>A0A2I2L0T9_9ACTN</name>
<evidence type="ECO:0000256" key="1">
    <source>
        <dbReference type="ARBA" id="ARBA00023015"/>
    </source>
</evidence>
<dbReference type="PRINTS" id="PR00035">
    <property type="entry name" value="HTHGNTR"/>
</dbReference>
<evidence type="ECO:0000256" key="2">
    <source>
        <dbReference type="ARBA" id="ARBA00023125"/>
    </source>
</evidence>
<keyword evidence="2" id="KW-0238">DNA-binding</keyword>
<dbReference type="InterPro" id="IPR000524">
    <property type="entry name" value="Tscrpt_reg_HTH_GntR"/>
</dbReference>
<dbReference type="PANTHER" id="PTHR43537">
    <property type="entry name" value="TRANSCRIPTIONAL REGULATOR, GNTR FAMILY"/>
    <property type="match status" value="1"/>
</dbReference>
<dbReference type="SUPFAM" id="SSF48008">
    <property type="entry name" value="GntR ligand-binding domain-like"/>
    <property type="match status" value="1"/>
</dbReference>
<dbReference type="PANTHER" id="PTHR43537:SF44">
    <property type="entry name" value="GNTR FAMILY REGULATORY PROTEIN"/>
    <property type="match status" value="1"/>
</dbReference>
<evidence type="ECO:0000259" key="4">
    <source>
        <dbReference type="PROSITE" id="PS50949"/>
    </source>
</evidence>
<evidence type="ECO:0000256" key="3">
    <source>
        <dbReference type="ARBA" id="ARBA00023163"/>
    </source>
</evidence>
<dbReference type="SMART" id="SM00895">
    <property type="entry name" value="FCD"/>
    <property type="match status" value="1"/>
</dbReference>
<protein>
    <recommendedName>
        <fullName evidence="4">HTH gntR-type domain-containing protein</fullName>
    </recommendedName>
</protein>
<organism evidence="5 6">
    <name type="scientific">Frankia canadensis</name>
    <dbReference type="NCBI Taxonomy" id="1836972"/>
    <lineage>
        <taxon>Bacteria</taxon>
        <taxon>Bacillati</taxon>
        <taxon>Actinomycetota</taxon>
        <taxon>Actinomycetes</taxon>
        <taxon>Frankiales</taxon>
        <taxon>Frankiaceae</taxon>
        <taxon>Frankia</taxon>
    </lineage>
</organism>
<evidence type="ECO:0000313" key="6">
    <source>
        <dbReference type="Proteomes" id="UP000234331"/>
    </source>
</evidence>
<dbReference type="Pfam" id="PF00392">
    <property type="entry name" value="GntR"/>
    <property type="match status" value="1"/>
</dbReference>
<dbReference type="InterPro" id="IPR008920">
    <property type="entry name" value="TF_FadR/GntR_C"/>
</dbReference>
<dbReference type="Gene3D" id="1.20.120.530">
    <property type="entry name" value="GntR ligand-binding domain-like"/>
    <property type="match status" value="1"/>
</dbReference>
<reference evidence="5 6" key="1">
    <citation type="submission" date="2017-06" db="EMBL/GenBank/DDBJ databases">
        <authorList>
            <person name="Kim H.J."/>
            <person name="Triplett B.A."/>
        </authorList>
    </citation>
    <scope>NUCLEOTIDE SEQUENCE [LARGE SCALE GENOMIC DNA]</scope>
    <source>
        <strain evidence="5">FRACA_ARgP5</strain>
    </source>
</reference>
<dbReference type="Proteomes" id="UP000234331">
    <property type="component" value="Unassembled WGS sequence"/>
</dbReference>
<dbReference type="PROSITE" id="PS50949">
    <property type="entry name" value="HTH_GNTR"/>
    <property type="match status" value="1"/>
</dbReference>
<feature type="domain" description="HTH gntR-type" evidence="4">
    <location>
        <begin position="21"/>
        <end position="93"/>
    </location>
</feature>